<dbReference type="GO" id="GO:0006952">
    <property type="term" value="P:defense response"/>
    <property type="evidence" value="ECO:0007669"/>
    <property type="project" value="UniProtKB-KW"/>
</dbReference>
<reference evidence="11" key="1">
    <citation type="submission" date="2020-11" db="EMBL/GenBank/DDBJ databases">
        <title>Chlorella ohadii genome sequencing and assembly.</title>
        <authorList>
            <person name="Murik O."/>
            <person name="Treves H."/>
            <person name="Kedem I."/>
            <person name="Shotland Y."/>
            <person name="Kaplan A."/>
        </authorList>
    </citation>
    <scope>NUCLEOTIDE SEQUENCE</scope>
    <source>
        <strain evidence="11">1</strain>
    </source>
</reference>
<dbReference type="Pfam" id="PF03094">
    <property type="entry name" value="Mlo"/>
    <property type="match status" value="2"/>
</dbReference>
<feature type="transmembrane region" description="Helical" evidence="10">
    <location>
        <begin position="759"/>
        <end position="788"/>
    </location>
</feature>
<keyword evidence="7" id="KW-0568">Pathogenesis-related protein</keyword>
<evidence type="ECO:0000256" key="6">
    <source>
        <dbReference type="ARBA" id="ARBA00023136"/>
    </source>
</evidence>
<feature type="transmembrane region" description="Helical" evidence="10">
    <location>
        <begin position="428"/>
        <end position="454"/>
    </location>
</feature>
<feature type="transmembrane region" description="Helical" evidence="10">
    <location>
        <begin position="20"/>
        <end position="42"/>
    </location>
</feature>
<feature type="region of interest" description="Disordered" evidence="9">
    <location>
        <begin position="301"/>
        <end position="337"/>
    </location>
</feature>
<keyword evidence="3 10" id="KW-0812">Transmembrane</keyword>
<feature type="transmembrane region" description="Helical" evidence="10">
    <location>
        <begin position="717"/>
        <end position="738"/>
    </location>
</feature>
<dbReference type="PANTHER" id="PTHR31942:SF52">
    <property type="entry name" value="MLO-LIKE PROTEIN 1"/>
    <property type="match status" value="1"/>
</dbReference>
<feature type="transmembrane region" description="Helical" evidence="10">
    <location>
        <begin position="676"/>
        <end position="697"/>
    </location>
</feature>
<evidence type="ECO:0008006" key="13">
    <source>
        <dbReference type="Google" id="ProtNLM"/>
    </source>
</evidence>
<keyword evidence="12" id="KW-1185">Reference proteome</keyword>
<evidence type="ECO:0000256" key="7">
    <source>
        <dbReference type="ARBA" id="ARBA00023265"/>
    </source>
</evidence>
<comment type="similarity">
    <text evidence="2">Belongs to the MLO family.</text>
</comment>
<evidence type="ECO:0000256" key="1">
    <source>
        <dbReference type="ARBA" id="ARBA00004141"/>
    </source>
</evidence>
<feature type="compositionally biased region" description="Low complexity" evidence="9">
    <location>
        <begin position="527"/>
        <end position="555"/>
    </location>
</feature>
<feature type="transmembrane region" description="Helical" evidence="10">
    <location>
        <begin position="120"/>
        <end position="141"/>
    </location>
</feature>
<name>A0AAD5DKK1_9CHLO</name>
<feature type="region of interest" description="Disordered" evidence="9">
    <location>
        <begin position="527"/>
        <end position="563"/>
    </location>
</feature>
<dbReference type="PANTHER" id="PTHR31942">
    <property type="entry name" value="MLO-LIKE PROTEIN 1"/>
    <property type="match status" value="1"/>
</dbReference>
<evidence type="ECO:0000256" key="3">
    <source>
        <dbReference type="ARBA" id="ARBA00022692"/>
    </source>
</evidence>
<evidence type="ECO:0000256" key="10">
    <source>
        <dbReference type="SAM" id="Phobius"/>
    </source>
</evidence>
<feature type="coiled-coil region" evidence="8">
    <location>
        <begin position="896"/>
        <end position="937"/>
    </location>
</feature>
<feature type="region of interest" description="Disordered" evidence="9">
    <location>
        <begin position="638"/>
        <end position="657"/>
    </location>
</feature>
<comment type="caution">
    <text evidence="11">The sequence shown here is derived from an EMBL/GenBank/DDBJ whole genome shotgun (WGS) entry which is preliminary data.</text>
</comment>
<dbReference type="Proteomes" id="UP001205105">
    <property type="component" value="Unassembled WGS sequence"/>
</dbReference>
<evidence type="ECO:0000256" key="8">
    <source>
        <dbReference type="SAM" id="Coils"/>
    </source>
</evidence>
<dbReference type="EMBL" id="JADXDR010000103">
    <property type="protein sequence ID" value="KAI7839337.1"/>
    <property type="molecule type" value="Genomic_DNA"/>
</dbReference>
<feature type="compositionally biased region" description="Low complexity" evidence="9">
    <location>
        <begin position="502"/>
        <end position="512"/>
    </location>
</feature>
<keyword evidence="4" id="KW-0611">Plant defense</keyword>
<feature type="compositionally biased region" description="Low complexity" evidence="9">
    <location>
        <begin position="306"/>
        <end position="315"/>
    </location>
</feature>
<gene>
    <name evidence="11" type="ORF">COHA_006928</name>
</gene>
<keyword evidence="6 10" id="KW-0472">Membrane</keyword>
<protein>
    <recommendedName>
        <fullName evidence="13">MLO-like protein</fullName>
    </recommendedName>
</protein>
<evidence type="ECO:0000256" key="5">
    <source>
        <dbReference type="ARBA" id="ARBA00022989"/>
    </source>
</evidence>
<feature type="region of interest" description="Disordered" evidence="9">
    <location>
        <begin position="843"/>
        <end position="880"/>
    </location>
</feature>
<organism evidence="11 12">
    <name type="scientific">Chlorella ohadii</name>
    <dbReference type="NCBI Taxonomy" id="2649997"/>
    <lineage>
        <taxon>Eukaryota</taxon>
        <taxon>Viridiplantae</taxon>
        <taxon>Chlorophyta</taxon>
        <taxon>core chlorophytes</taxon>
        <taxon>Trebouxiophyceae</taxon>
        <taxon>Chlorellales</taxon>
        <taxon>Chlorellaceae</taxon>
        <taxon>Chlorella clade</taxon>
        <taxon>Chlorella</taxon>
    </lineage>
</organism>
<feature type="region of interest" description="Disordered" evidence="9">
    <location>
        <begin position="485"/>
        <end position="512"/>
    </location>
</feature>
<dbReference type="AlphaFoldDB" id="A0AAD5DKK1"/>
<proteinExistence type="inferred from homology"/>
<evidence type="ECO:0000256" key="9">
    <source>
        <dbReference type="SAM" id="MobiDB-lite"/>
    </source>
</evidence>
<sequence length="949" mass="99902">MAGGGESGLTDSLLETPTYVLSIVFMMFLAISGAFEITHHFAHKMLVRRGRLGMGKMLSAGGALKRQAGAVVDVNGKLAIRGRFSKSEAVDFTAMPSITGIDFHASQQFPTDTAEALDKLVMELTLLGFVSLILTAFSSPLSHMCVDYDTSMDKWTMESSIQGCPCCLASTGGLSYCVLIQHDCTWNVTDRTPFCECNITGTPAFYNSPNDTKFDQLSDDCLVFDTNEVTFFIESSVNTLATLSVFSNISVTEICGLVDAEYDVARVRQDNGLEAELAAAGIDPAEGIILPWEESSGFRRRLTAHGSGSSSSGSGQREQRQLRSAPQAAAGGRRQPVLQQPAAAVLGPQPLGPQYQGRRLLAGGDMGDRVTDPLNVLAATRSDPDNPTQVHVLPRAKLFKCTGPFLSSGCPDGKVPAISANALHQVHIWLFLLAITHVVACVFQFLVAAGRIWLWRRWERLARQAAMPRSRAALAASKVLAAGHGEAEPSGLKEGSGKVDEPAPASANGAPAGDALEAAASAAAAAGQAEEGTAASTPAGAPSAAAGSDSPTGAAEPSKLRPRSLQRLKSRARFVWKFKPADIHEWGVTGWLMELGICLVQALWPNLVTRGNFVLMRKAWLAGGAQTIRRLDSLTSFSSGGGGGSSGRASSSGEGKEPPNFVGHVLDCLEGDLSTFVGLSVEMGICLVVVVLLMGVTGKQALCIAAGRPSNIGGVTLVFLACSLMLGTNVALVALLRHQCRGARPNRSRRWGQWWRNPHFMLAIPLRLLTFLCSFVFSSTAFFAWQFGTRSCFFTSAWGLWSIWSLPWWSGLVIAGIILLWSSAATIPAYALAAHSHRRSSGVASARGHHHASHGLPCEQQQPAKQANGEPPAAAAKENGSADAAALIESSSGAAEAALQAEVGRLQAQVAQLEAHVAQLQARLAAAEHQAAAAGAAAAAAGAALPAAA</sequence>
<evidence type="ECO:0000313" key="11">
    <source>
        <dbReference type="EMBL" id="KAI7839337.1"/>
    </source>
</evidence>
<evidence type="ECO:0000313" key="12">
    <source>
        <dbReference type="Proteomes" id="UP001205105"/>
    </source>
</evidence>
<keyword evidence="8" id="KW-0175">Coiled coil</keyword>
<keyword evidence="5 10" id="KW-1133">Transmembrane helix</keyword>
<dbReference type="InterPro" id="IPR004326">
    <property type="entry name" value="Mlo"/>
</dbReference>
<feature type="transmembrane region" description="Helical" evidence="10">
    <location>
        <begin position="808"/>
        <end position="832"/>
    </location>
</feature>
<accession>A0AAD5DKK1</accession>
<comment type="subcellular location">
    <subcellularLocation>
        <location evidence="1">Membrane</location>
        <topology evidence="1">Multi-pass membrane protein</topology>
    </subcellularLocation>
</comment>
<evidence type="ECO:0000256" key="4">
    <source>
        <dbReference type="ARBA" id="ARBA00022821"/>
    </source>
</evidence>
<dbReference type="GO" id="GO:0016020">
    <property type="term" value="C:membrane"/>
    <property type="evidence" value="ECO:0007669"/>
    <property type="project" value="UniProtKB-SubCell"/>
</dbReference>
<evidence type="ECO:0000256" key="2">
    <source>
        <dbReference type="ARBA" id="ARBA00006574"/>
    </source>
</evidence>